<name>W7A761_9APIC</name>
<feature type="transmembrane region" description="Helical" evidence="2">
    <location>
        <begin position="449"/>
        <end position="471"/>
    </location>
</feature>
<feature type="compositionally biased region" description="Polar residues" evidence="1">
    <location>
        <begin position="324"/>
        <end position="334"/>
    </location>
</feature>
<dbReference type="Proteomes" id="UP000030640">
    <property type="component" value="Unassembled WGS sequence"/>
</dbReference>
<evidence type="ECO:0000313" key="4">
    <source>
        <dbReference type="Proteomes" id="UP000030640"/>
    </source>
</evidence>
<feature type="compositionally biased region" description="Polar residues" evidence="1">
    <location>
        <begin position="396"/>
        <end position="405"/>
    </location>
</feature>
<gene>
    <name evidence="3" type="ORF">C922_04696</name>
</gene>
<evidence type="ECO:0000256" key="1">
    <source>
        <dbReference type="SAM" id="MobiDB-lite"/>
    </source>
</evidence>
<sequence length="497" mass="54134">MSWELTLWKEKFPRHYYPRTKAGRCSEHSKESMGCYNLAWTPGKTDWTSINNWSTEIAGDLYGSQSMSETWTHQKTGLWDGTWGKPRLTWTDFIDLLLQEIDKLAENTPERSDSTRWKWYRDDWYSALKEAGREPGGWNSTSEGQAIYSLIFCIVSGLYRQGKDDNTKLTGRDRICTKVDQNLEVEAQEWLSWYKQKEERVSKLGGSECTKTQAGKACTSMKLGLINSVYEGLTKLCPTCGPYQLGNWIRRSASTTYRGESYYCVVNGKEFNCNNEQTAKDQGRTLVVRGIPKTPSSTGQTRAPLGKAQTSAQTPEESSHKNSADGTSGDSAQAVTGLGGSSKGRNSPTDSEGEPEHPNVQVNSEGGKEPEASASTTITQSANTEPQKEPKEAASSLPNPGTNGEDQTEGPPAASAASDSMGAGGEGNATSALAPGVGKEEDPRAERGIGTIAGGVIGGVLIAGIAAYGLYRIWGRPRRRKALRADKWEGPSIGLRI</sequence>
<keyword evidence="2" id="KW-0472">Membrane</keyword>
<keyword evidence="4" id="KW-1185">Reference proteome</keyword>
<feature type="region of interest" description="Disordered" evidence="1">
    <location>
        <begin position="284"/>
        <end position="443"/>
    </location>
</feature>
<proteinExistence type="predicted"/>
<feature type="compositionally biased region" description="Polar residues" evidence="1">
    <location>
        <begin position="373"/>
        <end position="385"/>
    </location>
</feature>
<accession>W7A761</accession>
<dbReference type="EMBL" id="KI965486">
    <property type="protein sequence ID" value="EUD64964.1"/>
    <property type="molecule type" value="Genomic_DNA"/>
</dbReference>
<dbReference type="RefSeq" id="XP_008818497.1">
    <property type="nucleotide sequence ID" value="XM_008820275.1"/>
</dbReference>
<evidence type="ECO:0000313" key="3">
    <source>
        <dbReference type="EMBL" id="EUD64964.1"/>
    </source>
</evidence>
<dbReference type="AlphaFoldDB" id="W7A761"/>
<organism evidence="3 4">
    <name type="scientific">Plasmodium inui San Antonio 1</name>
    <dbReference type="NCBI Taxonomy" id="1237626"/>
    <lineage>
        <taxon>Eukaryota</taxon>
        <taxon>Sar</taxon>
        <taxon>Alveolata</taxon>
        <taxon>Apicomplexa</taxon>
        <taxon>Aconoidasida</taxon>
        <taxon>Haemosporida</taxon>
        <taxon>Plasmodiidae</taxon>
        <taxon>Plasmodium</taxon>
        <taxon>Plasmodium (Plasmodium)</taxon>
    </lineage>
</organism>
<dbReference type="VEuPathDB" id="PlasmoDB:C922_04696"/>
<protein>
    <submittedName>
        <fullName evidence="3">Uncharacterized protein</fullName>
    </submittedName>
</protein>
<reference evidence="3 4" key="1">
    <citation type="submission" date="2013-02" db="EMBL/GenBank/DDBJ databases">
        <title>The Genome Sequence of Plasmodium inui San Antonio 1.</title>
        <authorList>
            <consortium name="The Broad Institute Genome Sequencing Platform"/>
            <consortium name="The Broad Institute Genome Sequencing Center for Infectious Disease"/>
            <person name="Neafsey D."/>
            <person name="Cheeseman I."/>
            <person name="Volkman S."/>
            <person name="Adams J."/>
            <person name="Walker B."/>
            <person name="Young S.K."/>
            <person name="Zeng Q."/>
            <person name="Gargeya S."/>
            <person name="Fitzgerald M."/>
            <person name="Haas B."/>
            <person name="Abouelleil A."/>
            <person name="Alvarado L."/>
            <person name="Arachchi H.M."/>
            <person name="Berlin A.M."/>
            <person name="Chapman S.B."/>
            <person name="Dewar J."/>
            <person name="Goldberg J."/>
            <person name="Griggs A."/>
            <person name="Gujja S."/>
            <person name="Hansen M."/>
            <person name="Howarth C."/>
            <person name="Imamovic A."/>
            <person name="Larimer J."/>
            <person name="McCowan C."/>
            <person name="Murphy C."/>
            <person name="Neiman D."/>
            <person name="Pearson M."/>
            <person name="Priest M."/>
            <person name="Roberts A."/>
            <person name="Saif S."/>
            <person name="Shea T."/>
            <person name="Sisk P."/>
            <person name="Sykes S."/>
            <person name="Wortman J."/>
            <person name="Nusbaum C."/>
            <person name="Birren B."/>
        </authorList>
    </citation>
    <scope>NUCLEOTIDE SEQUENCE [LARGE SCALE GENOMIC DNA]</scope>
    <source>
        <strain evidence="3 4">San Antonio 1</strain>
    </source>
</reference>
<evidence type="ECO:0000256" key="2">
    <source>
        <dbReference type="SAM" id="Phobius"/>
    </source>
</evidence>
<keyword evidence="2" id="KW-1133">Transmembrane helix</keyword>
<feature type="compositionally biased region" description="Low complexity" evidence="1">
    <location>
        <begin position="409"/>
        <end position="421"/>
    </location>
</feature>
<dbReference type="GeneID" id="20039970"/>
<keyword evidence="2" id="KW-0812">Transmembrane</keyword>